<feature type="compositionally biased region" description="Low complexity" evidence="1">
    <location>
        <begin position="171"/>
        <end position="183"/>
    </location>
</feature>
<proteinExistence type="predicted"/>
<feature type="region of interest" description="Disordered" evidence="1">
    <location>
        <begin position="171"/>
        <end position="203"/>
    </location>
</feature>
<dbReference type="EMBL" id="HG810771">
    <property type="protein sequence ID" value="CDO64694.1"/>
    <property type="molecule type" value="Genomic_DNA"/>
</dbReference>
<gene>
    <name evidence="2" type="ORF">PRCDC_1025700</name>
</gene>
<protein>
    <submittedName>
        <fullName evidence="2">Uncharacterized protein</fullName>
    </submittedName>
</protein>
<feature type="region of interest" description="Disordered" evidence="1">
    <location>
        <begin position="616"/>
        <end position="637"/>
    </location>
</feature>
<evidence type="ECO:0000313" key="3">
    <source>
        <dbReference type="Proteomes" id="UP000027581"/>
    </source>
</evidence>
<organism evidence="2 3">
    <name type="scientific">Plasmodium reichenowi</name>
    <dbReference type="NCBI Taxonomy" id="5854"/>
    <lineage>
        <taxon>Eukaryota</taxon>
        <taxon>Sar</taxon>
        <taxon>Alveolata</taxon>
        <taxon>Apicomplexa</taxon>
        <taxon>Aconoidasida</taxon>
        <taxon>Haemosporida</taxon>
        <taxon>Plasmodiidae</taxon>
        <taxon>Plasmodium</taxon>
        <taxon>Plasmodium (Laverania)</taxon>
    </lineage>
</organism>
<feature type="region of interest" description="Disordered" evidence="1">
    <location>
        <begin position="915"/>
        <end position="1031"/>
    </location>
</feature>
<keyword evidence="3" id="KW-1185">Reference proteome</keyword>
<feature type="compositionally biased region" description="Basic and acidic residues" evidence="1">
    <location>
        <begin position="186"/>
        <end position="203"/>
    </location>
</feature>
<dbReference type="VEuPathDB" id="PlasmoDB:PRCDC_1025700"/>
<dbReference type="AlphaFoldDB" id="A0A060RTD9"/>
<reference evidence="2" key="2">
    <citation type="submission" date="2014-05" db="EMBL/GenBank/DDBJ databases">
        <title>The genome sequences of chimpanzee malaria parasites reveal the path to human adaptation.</title>
        <authorList>
            <person name="Otto T.D."/>
            <person name="Rayner J.C."/>
            <person name="Boehme U."/>
            <person name="Pain A."/>
            <person name="Spottiswoode N."/>
            <person name="Sanders M."/>
            <person name="Quail M."/>
            <person name="Ollomo B."/>
            <person name="Renaud F."/>
            <person name="Thomas A.W."/>
            <person name="Prugnolle F."/>
            <person name="Conway D.J."/>
            <person name="Newbold C."/>
            <person name="Berriman M."/>
        </authorList>
    </citation>
    <scope>NUCLEOTIDE SEQUENCE [LARGE SCALE GENOMIC DNA]</scope>
    <source>
        <strain evidence="2">CDC</strain>
    </source>
</reference>
<dbReference type="Proteomes" id="UP000027581">
    <property type="component" value="Unassembled WGS sequence"/>
</dbReference>
<reference evidence="2" key="1">
    <citation type="submission" date="2014-01" db="EMBL/GenBank/DDBJ databases">
        <authorList>
            <person name="Aslett M."/>
        </authorList>
    </citation>
    <scope>NUCLEOTIDE SEQUENCE</scope>
    <source>
        <strain evidence="2">CDC</strain>
    </source>
</reference>
<dbReference type="VEuPathDB" id="PlasmoDB:PRG01_1024900"/>
<sequence length="1192" mass="143020">MELIIKKPYIEIFEKILKLFTHICENVHFKLTRNKLELSGSNNLTNELVIHIDKKFFILNDVNGDKKNIINGTVKSKDFYNCIYNHKIVKHLRSTYSQHGSYNSHKKDDMNEEARINNINNDEIKSIVCDGMYPDDNNKSYFRKDKKWNIHLSKITLKFNNINNNNMNHNNIHNINHNNNNNNTDGDGHDDSANAHSDGHDDNNNNNKLEIIIKFKKYNTYFSAILKLKTFNTPMKNYIYKNESIIQLDPTLFLLNLKDLSNEKNIFLKNTDNSFIISSLETCDFSLNKERIKREQFFYNNKNICIPSSKTKYFFKNKKFQDHNMSLPLNELKTIIKFCSDLNLLCLFSTKNFKENLIIYFGNIISYILEKNKNKIKKKKINKNKTFQHKQDIYMMNTNHVKHLSNISRDYKYDYTYDSSRKSHISRNKIHDDDDYINSNLYISSKRELNNNDSHIYDNKNNYDNNNKSIVFYLSDYTSSDEYDSSMDEFDDQIYLPVYDNEYTKGDTNFNYNHIITGCVHFTSYFNISCDFNEYENDKKYEHEDVFQQPMDAFVINNNNNNNNNDNNYFDDSKKVKKIQHKEKKSSIEKKKEDIIYDNTKNCGFNYESNNLRNIREEGKEEEKKKKNSSISEDIDKDNNYHVMQNIKNKNINYDTKEDSFSDTYGMFNHLKENKSYEDNRRKKHHVVLINEDQKCEESEYDQNGECSHVPKDDCSYDPKYDCSYDPKYDCSYGPKDDCSYGPKDDCSYGPKDDCSYDPKYDCSYGPKDDCSYGAKDDCSYDQNNNIDTIFSNLVQEQEKEIIYNSNIYEEFNYDTYMRQNEETPNVYKNMQEKIKKLDITLENLKKINKRKKKILNYPKNDVKKPFLVFSLPKSRKFKKRRKPIEHISEVHKRNKRSSKDLLYNDVENKRYDNNSVSCRSEENEITSDNFYSLNDDNEEDDNNYDEEDNNNYDEEDDNNYDEENDNNYDEENDNNYDEENDNYYDDDNNNYYDDDNNNYYDEEDDNYYDGHNNNHYDEEDDNYYDGHNNNHYDNFPGETYYNIRHNKHGVGENMEYMNYFNNIYDKYNMYNKRNKEKIHHIKNKKYKNQLNYRNYYMSEKDNNIQYMKGGNEKKENDEKFYNNYKHFNKSRLSHNLHDKAPPTNQYSGPKNTRLIVKNYSSHILTDEIKRRSVNYDNDIFNYKKCKLQKKS</sequence>
<feature type="compositionally biased region" description="Basic and acidic residues" evidence="1">
    <location>
        <begin position="616"/>
        <end position="625"/>
    </location>
</feature>
<name>A0A060RTD9_PLARE</name>
<evidence type="ECO:0000256" key="1">
    <source>
        <dbReference type="SAM" id="MobiDB-lite"/>
    </source>
</evidence>
<evidence type="ECO:0000313" key="2">
    <source>
        <dbReference type="EMBL" id="CDO64694.1"/>
    </source>
</evidence>
<feature type="compositionally biased region" description="Acidic residues" evidence="1">
    <location>
        <begin position="936"/>
        <end position="1008"/>
    </location>
</feature>
<accession>A0A060RTD9</accession>